<evidence type="ECO:0000256" key="1">
    <source>
        <dbReference type="SAM" id="MobiDB-lite"/>
    </source>
</evidence>
<feature type="signal peptide" evidence="2">
    <location>
        <begin position="1"/>
        <end position="30"/>
    </location>
</feature>
<feature type="region of interest" description="Disordered" evidence="1">
    <location>
        <begin position="117"/>
        <end position="153"/>
    </location>
</feature>
<evidence type="ECO:0000313" key="3">
    <source>
        <dbReference type="EMBL" id="MBB3890075.1"/>
    </source>
</evidence>
<dbReference type="Proteomes" id="UP000530564">
    <property type="component" value="Unassembled WGS sequence"/>
</dbReference>
<proteinExistence type="predicted"/>
<protein>
    <recommendedName>
        <fullName evidence="5">Beta-barrel assembly complex subunit BamF</fullName>
    </recommendedName>
</protein>
<gene>
    <name evidence="3" type="ORF">GGQ61_000772</name>
</gene>
<feature type="chain" id="PRO_5032546507" description="Beta-barrel assembly complex subunit BamF" evidence="2">
    <location>
        <begin position="31"/>
        <end position="153"/>
    </location>
</feature>
<organism evidence="3 4">
    <name type="scientific">Phenylobacterium haematophilum</name>
    <dbReference type="NCBI Taxonomy" id="98513"/>
    <lineage>
        <taxon>Bacteria</taxon>
        <taxon>Pseudomonadati</taxon>
        <taxon>Pseudomonadota</taxon>
        <taxon>Alphaproteobacteria</taxon>
        <taxon>Caulobacterales</taxon>
        <taxon>Caulobacteraceae</taxon>
        <taxon>Phenylobacterium</taxon>
    </lineage>
</organism>
<dbReference type="PROSITE" id="PS51257">
    <property type="entry name" value="PROKAR_LIPOPROTEIN"/>
    <property type="match status" value="1"/>
</dbReference>
<accession>A0A839ZUD2</accession>
<dbReference type="RefSeq" id="WP_183769945.1">
    <property type="nucleotide sequence ID" value="NZ_JACIDK010000001.1"/>
</dbReference>
<name>A0A839ZUD2_9CAUL</name>
<reference evidence="3 4" key="1">
    <citation type="submission" date="2020-08" db="EMBL/GenBank/DDBJ databases">
        <title>Genomic Encyclopedia of Type Strains, Phase IV (KMG-IV): sequencing the most valuable type-strain genomes for metagenomic binning, comparative biology and taxonomic classification.</title>
        <authorList>
            <person name="Goeker M."/>
        </authorList>
    </citation>
    <scope>NUCLEOTIDE SEQUENCE [LARGE SCALE GENOMIC DNA]</scope>
    <source>
        <strain evidence="3 4">DSM 21793</strain>
    </source>
</reference>
<sequence length="153" mass="15903">MNAPLRLFACSSLGASARALLGCASLAVLAAGCAANPFSEAKVDPQSAVAEDVARMAHESREFPTFAEIPPMPAAQRPIAEWGKAADELEIAGAKVEQATAPNTWTLSGTERFVARARSQAGPDIGSDASTTPASEAFAKELRERATPPPSPR</sequence>
<dbReference type="AlphaFoldDB" id="A0A839ZUD2"/>
<evidence type="ECO:0008006" key="5">
    <source>
        <dbReference type="Google" id="ProtNLM"/>
    </source>
</evidence>
<comment type="caution">
    <text evidence="3">The sequence shown here is derived from an EMBL/GenBank/DDBJ whole genome shotgun (WGS) entry which is preliminary data.</text>
</comment>
<keyword evidence="4" id="KW-1185">Reference proteome</keyword>
<evidence type="ECO:0000313" key="4">
    <source>
        <dbReference type="Proteomes" id="UP000530564"/>
    </source>
</evidence>
<dbReference type="EMBL" id="JACIDK010000001">
    <property type="protein sequence ID" value="MBB3890075.1"/>
    <property type="molecule type" value="Genomic_DNA"/>
</dbReference>
<evidence type="ECO:0000256" key="2">
    <source>
        <dbReference type="SAM" id="SignalP"/>
    </source>
</evidence>
<keyword evidence="2" id="KW-0732">Signal</keyword>